<comment type="caution">
    <text evidence="1">The sequence shown here is derived from an EMBL/GenBank/DDBJ whole genome shotgun (WGS) entry which is preliminary data.</text>
</comment>
<organism evidence="1 2">
    <name type="scientific">Ceratodon purpureus</name>
    <name type="common">Fire moss</name>
    <name type="synonym">Dicranum purpureum</name>
    <dbReference type="NCBI Taxonomy" id="3225"/>
    <lineage>
        <taxon>Eukaryota</taxon>
        <taxon>Viridiplantae</taxon>
        <taxon>Streptophyta</taxon>
        <taxon>Embryophyta</taxon>
        <taxon>Bryophyta</taxon>
        <taxon>Bryophytina</taxon>
        <taxon>Bryopsida</taxon>
        <taxon>Dicranidae</taxon>
        <taxon>Pseudoditrichales</taxon>
        <taxon>Ditrichaceae</taxon>
        <taxon>Ceratodon</taxon>
    </lineage>
</organism>
<keyword evidence="2" id="KW-1185">Reference proteome</keyword>
<dbReference type="EMBL" id="CM026426">
    <property type="protein sequence ID" value="KAG0575279.1"/>
    <property type="molecule type" value="Genomic_DNA"/>
</dbReference>
<accession>A0A8T0HX22</accession>
<reference evidence="1" key="1">
    <citation type="submission" date="2020-06" db="EMBL/GenBank/DDBJ databases">
        <title>WGS assembly of Ceratodon purpureus strain R40.</title>
        <authorList>
            <person name="Carey S.B."/>
            <person name="Jenkins J."/>
            <person name="Shu S."/>
            <person name="Lovell J.T."/>
            <person name="Sreedasyam A."/>
            <person name="Maumus F."/>
            <person name="Tiley G.P."/>
            <person name="Fernandez-Pozo N."/>
            <person name="Barry K."/>
            <person name="Chen C."/>
            <person name="Wang M."/>
            <person name="Lipzen A."/>
            <person name="Daum C."/>
            <person name="Saski C.A."/>
            <person name="Payton A.C."/>
            <person name="Mcbreen J.C."/>
            <person name="Conrad R.E."/>
            <person name="Kollar L.M."/>
            <person name="Olsson S."/>
            <person name="Huttunen S."/>
            <person name="Landis J.B."/>
            <person name="Wickett N.J."/>
            <person name="Johnson M.G."/>
            <person name="Rensing S.A."/>
            <person name="Grimwood J."/>
            <person name="Schmutz J."/>
            <person name="Mcdaniel S.F."/>
        </authorList>
    </citation>
    <scope>NUCLEOTIDE SEQUENCE</scope>
    <source>
        <strain evidence="1">R40</strain>
    </source>
</reference>
<dbReference type="AlphaFoldDB" id="A0A8T0HX22"/>
<name>A0A8T0HX22_CERPU</name>
<evidence type="ECO:0000313" key="1">
    <source>
        <dbReference type="EMBL" id="KAG0575279.1"/>
    </source>
</evidence>
<dbReference type="Proteomes" id="UP000822688">
    <property type="component" value="Chromosome V"/>
</dbReference>
<protein>
    <submittedName>
        <fullName evidence="1">Uncharacterized protein</fullName>
    </submittedName>
</protein>
<sequence length="135" mass="15202">MTETLLILTSIASGGLLLLQRRSPNSIFNNLRVSTLSLPPRTKTFLNEILKMVVMHALKLSSVSLPIIHITHSHSADLNFDIEILESTLDNSEELTERTTDDSTIFQIGRRDIHLQCRLLLQNYETYPLSLSADA</sequence>
<gene>
    <name evidence="1" type="ORF">KC19_VG333000</name>
</gene>
<proteinExistence type="predicted"/>
<evidence type="ECO:0000313" key="2">
    <source>
        <dbReference type="Proteomes" id="UP000822688"/>
    </source>
</evidence>